<evidence type="ECO:0000256" key="1">
    <source>
        <dbReference type="SAM" id="MobiDB-lite"/>
    </source>
</evidence>
<feature type="region of interest" description="Disordered" evidence="1">
    <location>
        <begin position="16"/>
        <end position="86"/>
    </location>
</feature>
<evidence type="ECO:0000313" key="3">
    <source>
        <dbReference type="Proteomes" id="UP000297245"/>
    </source>
</evidence>
<organism evidence="2 3">
    <name type="scientific">Dendrothele bispora (strain CBS 962.96)</name>
    <dbReference type="NCBI Taxonomy" id="1314807"/>
    <lineage>
        <taxon>Eukaryota</taxon>
        <taxon>Fungi</taxon>
        <taxon>Dikarya</taxon>
        <taxon>Basidiomycota</taxon>
        <taxon>Agaricomycotina</taxon>
        <taxon>Agaricomycetes</taxon>
        <taxon>Agaricomycetidae</taxon>
        <taxon>Agaricales</taxon>
        <taxon>Agaricales incertae sedis</taxon>
        <taxon>Dendrothele</taxon>
    </lineage>
</organism>
<reference evidence="2 3" key="1">
    <citation type="journal article" date="2019" name="Nat. Ecol. Evol.">
        <title>Megaphylogeny resolves global patterns of mushroom evolution.</title>
        <authorList>
            <person name="Varga T."/>
            <person name="Krizsan K."/>
            <person name="Foldi C."/>
            <person name="Dima B."/>
            <person name="Sanchez-Garcia M."/>
            <person name="Sanchez-Ramirez S."/>
            <person name="Szollosi G.J."/>
            <person name="Szarkandi J.G."/>
            <person name="Papp V."/>
            <person name="Albert L."/>
            <person name="Andreopoulos W."/>
            <person name="Angelini C."/>
            <person name="Antonin V."/>
            <person name="Barry K.W."/>
            <person name="Bougher N.L."/>
            <person name="Buchanan P."/>
            <person name="Buyck B."/>
            <person name="Bense V."/>
            <person name="Catcheside P."/>
            <person name="Chovatia M."/>
            <person name="Cooper J."/>
            <person name="Damon W."/>
            <person name="Desjardin D."/>
            <person name="Finy P."/>
            <person name="Geml J."/>
            <person name="Haridas S."/>
            <person name="Hughes K."/>
            <person name="Justo A."/>
            <person name="Karasinski D."/>
            <person name="Kautmanova I."/>
            <person name="Kiss B."/>
            <person name="Kocsube S."/>
            <person name="Kotiranta H."/>
            <person name="LaButti K.M."/>
            <person name="Lechner B.E."/>
            <person name="Liimatainen K."/>
            <person name="Lipzen A."/>
            <person name="Lukacs Z."/>
            <person name="Mihaltcheva S."/>
            <person name="Morgado L.N."/>
            <person name="Niskanen T."/>
            <person name="Noordeloos M.E."/>
            <person name="Ohm R.A."/>
            <person name="Ortiz-Santana B."/>
            <person name="Ovrebo C."/>
            <person name="Racz N."/>
            <person name="Riley R."/>
            <person name="Savchenko A."/>
            <person name="Shiryaev A."/>
            <person name="Soop K."/>
            <person name="Spirin V."/>
            <person name="Szebenyi C."/>
            <person name="Tomsovsky M."/>
            <person name="Tulloss R.E."/>
            <person name="Uehling J."/>
            <person name="Grigoriev I.V."/>
            <person name="Vagvolgyi C."/>
            <person name="Papp T."/>
            <person name="Martin F.M."/>
            <person name="Miettinen O."/>
            <person name="Hibbett D.S."/>
            <person name="Nagy L.G."/>
        </authorList>
    </citation>
    <scope>NUCLEOTIDE SEQUENCE [LARGE SCALE GENOMIC DNA]</scope>
    <source>
        <strain evidence="2 3">CBS 962.96</strain>
    </source>
</reference>
<keyword evidence="3" id="KW-1185">Reference proteome</keyword>
<proteinExistence type="predicted"/>
<dbReference type="AlphaFoldDB" id="A0A4S8KMJ6"/>
<accession>A0A4S8KMJ6</accession>
<feature type="compositionally biased region" description="Basic and acidic residues" evidence="1">
    <location>
        <begin position="29"/>
        <end position="57"/>
    </location>
</feature>
<feature type="compositionally biased region" description="Polar residues" evidence="1">
    <location>
        <begin position="67"/>
        <end position="77"/>
    </location>
</feature>
<dbReference type="EMBL" id="ML180715">
    <property type="protein sequence ID" value="THU76769.1"/>
    <property type="molecule type" value="Genomic_DNA"/>
</dbReference>
<gene>
    <name evidence="2" type="ORF">K435DRAFT_132885</name>
</gene>
<sequence length="130" mass="15129">MEYPRMQLSLDHIQARSHVHSHQHGPGMDVREIQERDRERETDHRDHLRDREGREYSQHPSQHRQYQHTFAPVQTGSPVRKSRWKASLPAVTQEGEFSSSLISISFFEPADHTRRSFVSVESVCTGATLI</sequence>
<protein>
    <submittedName>
        <fullName evidence="2">Uncharacterized protein</fullName>
    </submittedName>
</protein>
<dbReference type="Proteomes" id="UP000297245">
    <property type="component" value="Unassembled WGS sequence"/>
</dbReference>
<evidence type="ECO:0000313" key="2">
    <source>
        <dbReference type="EMBL" id="THU76769.1"/>
    </source>
</evidence>
<name>A0A4S8KMJ6_DENBC</name>